<feature type="domain" description="LicD/FKTN/FKRP nucleotidyltransferase" evidence="1">
    <location>
        <begin position="43"/>
        <end position="81"/>
    </location>
</feature>
<dbReference type="InterPro" id="IPR007074">
    <property type="entry name" value="LicD/FKTN/FKRP_NTP_transf"/>
</dbReference>
<dbReference type="AlphaFoldDB" id="A0A6C0E5G4"/>
<name>A0A6C0E5G4_9ZZZZ</name>
<protein>
    <recommendedName>
        <fullName evidence="1">LicD/FKTN/FKRP nucleotidyltransferase domain-containing protein</fullName>
    </recommendedName>
</protein>
<organism evidence="2">
    <name type="scientific">viral metagenome</name>
    <dbReference type="NCBI Taxonomy" id="1070528"/>
    <lineage>
        <taxon>unclassified sequences</taxon>
        <taxon>metagenomes</taxon>
        <taxon>organismal metagenomes</taxon>
    </lineage>
</organism>
<sequence length="215" mass="25945">MKYDANSSTHRNVVLDAITRGKKFEKQVYPSFVNFIEFIQKQNGKYVLSSGTLLGCIRNNKRILWDDDFDIFMFEKHMTIFNSQSDFSFTCDKDIRYKISYGNYNYIITKPPYDFYQVWCVDIINNKILNKTMDIFCEMYYQNCRIPWYTHISMEMFNGRLYNIPLNYDDELKACYGNNYMNEYVCCNHEIASVYYDQNKEKYLIMTKDEYNSFC</sequence>
<proteinExistence type="predicted"/>
<dbReference type="EMBL" id="MN739736">
    <property type="protein sequence ID" value="QHT23998.1"/>
    <property type="molecule type" value="Genomic_DNA"/>
</dbReference>
<dbReference type="PANTHER" id="PTHR43404:SF2">
    <property type="entry name" value="LIPOPOLYSACCHARIDE CHOLINEPHOSPHOTRANSFERASE LICD"/>
    <property type="match status" value="1"/>
</dbReference>
<evidence type="ECO:0000259" key="1">
    <source>
        <dbReference type="Pfam" id="PF04991"/>
    </source>
</evidence>
<dbReference type="GO" id="GO:0009100">
    <property type="term" value="P:glycoprotein metabolic process"/>
    <property type="evidence" value="ECO:0007669"/>
    <property type="project" value="UniProtKB-ARBA"/>
</dbReference>
<accession>A0A6C0E5G4</accession>
<dbReference type="PANTHER" id="PTHR43404">
    <property type="entry name" value="LIPOPOLYSACCHARIDE CHOLINEPHOSPHOTRANSFERASE LICD"/>
    <property type="match status" value="1"/>
</dbReference>
<dbReference type="InterPro" id="IPR052942">
    <property type="entry name" value="LPS_cholinephosphotransferase"/>
</dbReference>
<evidence type="ECO:0000313" key="2">
    <source>
        <dbReference type="EMBL" id="QHT23998.1"/>
    </source>
</evidence>
<reference evidence="2" key="1">
    <citation type="journal article" date="2020" name="Nature">
        <title>Giant virus diversity and host interactions through global metagenomics.</title>
        <authorList>
            <person name="Schulz F."/>
            <person name="Roux S."/>
            <person name="Paez-Espino D."/>
            <person name="Jungbluth S."/>
            <person name="Walsh D.A."/>
            <person name="Denef V.J."/>
            <person name="McMahon K.D."/>
            <person name="Konstantinidis K.T."/>
            <person name="Eloe-Fadrosh E.A."/>
            <person name="Kyrpides N.C."/>
            <person name="Woyke T."/>
        </authorList>
    </citation>
    <scope>NUCLEOTIDE SEQUENCE</scope>
    <source>
        <strain evidence="2">GVMAG-M-3300023179-132</strain>
    </source>
</reference>
<dbReference type="Pfam" id="PF04991">
    <property type="entry name" value="LicD"/>
    <property type="match status" value="1"/>
</dbReference>